<dbReference type="GO" id="GO:0005634">
    <property type="term" value="C:nucleus"/>
    <property type="evidence" value="ECO:0007669"/>
    <property type="project" value="UniProtKB-SubCell"/>
</dbReference>
<reference evidence="11" key="1">
    <citation type="submission" date="2025-08" db="UniProtKB">
        <authorList>
            <consortium name="Ensembl"/>
        </authorList>
    </citation>
    <scope>IDENTIFICATION</scope>
</reference>
<name>A0A8C1TEC8_CYPCA</name>
<dbReference type="InterPro" id="IPR057365">
    <property type="entry name" value="URGCP"/>
</dbReference>
<dbReference type="InterPro" id="IPR030383">
    <property type="entry name" value="G_VLIG_dom"/>
</dbReference>
<evidence type="ECO:0000256" key="6">
    <source>
        <dbReference type="ARBA" id="ARBA00023134"/>
    </source>
</evidence>
<feature type="region of interest" description="Disordered" evidence="9">
    <location>
        <begin position="14"/>
        <end position="78"/>
    </location>
</feature>
<dbReference type="PANTHER" id="PTHR22796:SF6">
    <property type="entry name" value="INTERFERON-INDUCED VERY LARGE GTPASE 1-RELATED"/>
    <property type="match status" value="1"/>
</dbReference>
<evidence type="ECO:0000313" key="11">
    <source>
        <dbReference type="Ensembl" id="ENSCCRP00015020847.1"/>
    </source>
</evidence>
<keyword evidence="6" id="KW-0342">GTP-binding</keyword>
<dbReference type="PANTHER" id="PTHR22796">
    <property type="entry name" value="URG4-RELATED"/>
    <property type="match status" value="1"/>
</dbReference>
<comment type="subcellular location">
    <subcellularLocation>
        <location evidence="2">Cytoplasm</location>
    </subcellularLocation>
    <subcellularLocation>
        <location evidence="1">Nucleus</location>
    </subcellularLocation>
</comment>
<keyword evidence="4" id="KW-0963">Cytoplasm</keyword>
<keyword evidence="7" id="KW-0539">Nucleus</keyword>
<dbReference type="Pfam" id="PF25683">
    <property type="entry name" value="URGCP_GTPase"/>
    <property type="match status" value="1"/>
</dbReference>
<dbReference type="GO" id="GO:0005737">
    <property type="term" value="C:cytoplasm"/>
    <property type="evidence" value="ECO:0007669"/>
    <property type="project" value="UniProtKB-SubCell"/>
</dbReference>
<evidence type="ECO:0000256" key="2">
    <source>
        <dbReference type="ARBA" id="ARBA00004496"/>
    </source>
</evidence>
<evidence type="ECO:0000256" key="9">
    <source>
        <dbReference type="SAM" id="MobiDB-lite"/>
    </source>
</evidence>
<dbReference type="InterPro" id="IPR027417">
    <property type="entry name" value="P-loop_NTPase"/>
</dbReference>
<protein>
    <submittedName>
        <fullName evidence="11">Zmp:0000000912</fullName>
    </submittedName>
</protein>
<dbReference type="InterPro" id="IPR058641">
    <property type="entry name" value="GVIN1_dom"/>
</dbReference>
<evidence type="ECO:0000256" key="1">
    <source>
        <dbReference type="ARBA" id="ARBA00004123"/>
    </source>
</evidence>
<dbReference type="SUPFAM" id="SSF52540">
    <property type="entry name" value="P-loop containing nucleoside triphosphate hydrolases"/>
    <property type="match status" value="1"/>
</dbReference>
<evidence type="ECO:0000256" key="5">
    <source>
        <dbReference type="ARBA" id="ARBA00022741"/>
    </source>
</evidence>
<dbReference type="Gene3D" id="3.40.50.300">
    <property type="entry name" value="P-loop containing nucleotide triphosphate hydrolases"/>
    <property type="match status" value="1"/>
</dbReference>
<feature type="coiled-coil region" evidence="8">
    <location>
        <begin position="992"/>
        <end position="1026"/>
    </location>
</feature>
<evidence type="ECO:0000313" key="12">
    <source>
        <dbReference type="Proteomes" id="UP000694700"/>
    </source>
</evidence>
<keyword evidence="5" id="KW-0547">Nucleotide-binding</keyword>
<dbReference type="Pfam" id="PF25496">
    <property type="entry name" value="URGCP"/>
    <property type="match status" value="1"/>
</dbReference>
<dbReference type="Proteomes" id="UP000694700">
    <property type="component" value="Unplaced"/>
</dbReference>
<dbReference type="Pfam" id="PF25974">
    <property type="entry name" value="URGCP_9th"/>
    <property type="match status" value="1"/>
</dbReference>
<dbReference type="GO" id="GO:0005525">
    <property type="term" value="F:GTP binding"/>
    <property type="evidence" value="ECO:0007669"/>
    <property type="project" value="UniProtKB-KW"/>
</dbReference>
<accession>A0A8C1TEC8</accession>
<sequence>MQAKVLYFHVTGSPFSKADNKNNTKTSSAHCQESGLRKRKSNESFQETNIKKQRSDFAPDSSQFQMKPGNSKGKDNEHGVVGLDQYEDKESCKRKNIHQLVGRLNLLGKFHSKLKSNTFLQVSAPSLQRHEPCEESNLVQTYIQRLLMTDYRARYIPVKEKPSEVFNSQRTMALDTGKTDAFEKIFKRSAPEQTNEQSRSQPIHPMNIQMIVYLYADNFLRQLMVTKLSQCQYALPLLVPNPFTQEIEFPLWTFRQIKKSWKSHKRNISKNQTIQQAETPMIAFFRFSEVSASKSELMNNLINERHNTFFHRHCCGSSKSRLLMDGVVEIAWYCPSGDKNDKFPDCVAFCNLHGDAQANETQLKILTKDSSINVVLLPYLDKSDKIMAMVEKLYSSTKPLICLLTEDDSGVSKLQEGKYTIGLKQRNKSDISEDVRRAIKDCLSKKLSVFKLTNIGKHTGIKVDENDDDCRGGKDTAEWMIRLLEGKELFKIKETFLPCQGKLWHDWCLKNKELHRPQGDNIEMHNSQKQTEMHKIREQQKASSVSNFMTLFTDKIYSRNVDEKMYFLKWLGILLDEYTSEDLSILHHKYDEKWSKVLDLKKKHNKSEHLAVEQSQLEMLSEKLNAATFGLEHILREIGQIYESDVCVKKNTGSGCKIDVRSLPRIVAELMISGYPLELMDGDAAHVPLIWVQAVLEELIKILGDQRVFVLSVLGIQSTGKSTMLNAMFGLQFAVSAGRCTRGAFMQLVKVSEEIRKEINFDYILVVDTEGLRALELAGRSTRNHDNEMATFVVGLGNMTLINIFGENPAEMQDILQIVVQAFLRMKKVRLNPSCMFVHQNVGDITAGEKNMVGKRRLQEKLDEMTQLAAKEEVCDAECFSDVIKFDIKTDVRYFAQLWEGSPPMAPPNPCYSENVQELKSTILSHASRCSGVTLTQFRDRIGDLWNALLNENFVFSFKNTLEIVTYRKLEEEYAKWTWSLRSAMLEIEDKLHNRINNRQLHKVEIRELEEEMAKTLEEVKSSMKHYFEEHKEKEMLIQWRLKFQEKIKHLHGELVRDAKRKLENIIYQKEALTKLDGEKTLHERKLLEKSKELAFSLKHMAHDENELRRLFESVWEKWVSELTADVPPFKEIDIENDVITILNEMHEGTLVRSRFSKFENIFQVSDFIIYVNPIKKSGRNPNVTSLLHQEEQESIKQLMHNVLRQTENRVKSKSVAKIGYNSSYIQEIAQLVKDSVGGHKCMYTKYEFKKEFIVDLTLYMCQQAGMRFAELHQVFREANDPWIYLEKKKPEYYSVFQGFCKGATSAAVFGALICSELKKPILQSVYNKTANDLAGEMRTNIPAFKGNRSNLEKHILKALAEEEDFYKFIEYINYPRDHFEDFIQREVKAYITEGNSSSLVMIKGNIRHKEQCVITAAETATAEVLSKGGDANLWLEIFSDCLKDKLEYSKEHLTGNCCQDITDFELLEKVVKKELHPIIAELNRTLTKTSDIEMKMFREQPDEVLIEHFCQCCWEQCPFCKVICINTMEDHPGDHIVPFHRNCGMNGMFYKGTTNLSVSFCTSAVASDRHFYPSTNADRKIPWKFYKTAGPKYANWSITPDFSELPYWKWFVCRFQSDLEKYYHKTFKGSGEIPHAWRSYTKEDAIESLDKYL</sequence>
<feature type="compositionally biased region" description="Polar residues" evidence="9">
    <location>
        <begin position="21"/>
        <end position="31"/>
    </location>
</feature>
<comment type="similarity">
    <text evidence="3">Belongs to the TRAFAC class dynamin-like GTPase superfamily. Very large inducible GTPase (VLIG) family.</text>
</comment>
<dbReference type="PROSITE" id="PS51717">
    <property type="entry name" value="G_VLIG"/>
    <property type="match status" value="1"/>
</dbReference>
<evidence type="ECO:0000256" key="8">
    <source>
        <dbReference type="SAM" id="Coils"/>
    </source>
</evidence>
<proteinExistence type="inferred from homology"/>
<evidence type="ECO:0000256" key="3">
    <source>
        <dbReference type="ARBA" id="ARBA00006828"/>
    </source>
</evidence>
<feature type="domain" description="VLIG-type G" evidence="10">
    <location>
        <begin position="705"/>
        <end position="946"/>
    </location>
</feature>
<dbReference type="Ensembl" id="ENSCCRT00015021607.1">
    <property type="protein sequence ID" value="ENSCCRP00015020847.1"/>
    <property type="gene ID" value="ENSCCRG00015009012.1"/>
</dbReference>
<evidence type="ECO:0000259" key="10">
    <source>
        <dbReference type="PROSITE" id="PS51717"/>
    </source>
</evidence>
<organism evidence="11 12">
    <name type="scientific">Cyprinus carpio</name>
    <name type="common">Common carp</name>
    <dbReference type="NCBI Taxonomy" id="7962"/>
    <lineage>
        <taxon>Eukaryota</taxon>
        <taxon>Metazoa</taxon>
        <taxon>Chordata</taxon>
        <taxon>Craniata</taxon>
        <taxon>Vertebrata</taxon>
        <taxon>Euteleostomi</taxon>
        <taxon>Actinopterygii</taxon>
        <taxon>Neopterygii</taxon>
        <taxon>Teleostei</taxon>
        <taxon>Ostariophysi</taxon>
        <taxon>Cypriniformes</taxon>
        <taxon>Cyprinidae</taxon>
        <taxon>Cyprininae</taxon>
        <taxon>Cyprinus</taxon>
    </lineage>
</organism>
<keyword evidence="8" id="KW-0175">Coiled coil</keyword>
<evidence type="ECO:0000256" key="4">
    <source>
        <dbReference type="ARBA" id="ARBA00022490"/>
    </source>
</evidence>
<evidence type="ECO:0000256" key="7">
    <source>
        <dbReference type="ARBA" id="ARBA00023242"/>
    </source>
</evidence>